<dbReference type="InterPro" id="IPR056920">
    <property type="entry name" value="PRTase-CE"/>
</dbReference>
<evidence type="ECO:0000259" key="1">
    <source>
        <dbReference type="Pfam" id="PF24390"/>
    </source>
</evidence>
<dbReference type="AlphaFoldDB" id="A0AA51UJE0"/>
<organism evidence="2 3">
    <name type="scientific">Methanolobus sediminis</name>
    <dbReference type="NCBI Taxonomy" id="3072978"/>
    <lineage>
        <taxon>Archaea</taxon>
        <taxon>Methanobacteriati</taxon>
        <taxon>Methanobacteriota</taxon>
        <taxon>Stenosarchaea group</taxon>
        <taxon>Methanomicrobia</taxon>
        <taxon>Methanosarcinales</taxon>
        <taxon>Methanosarcinaceae</taxon>
        <taxon>Methanolobus</taxon>
    </lineage>
</organism>
<dbReference type="EMBL" id="CP133592">
    <property type="protein sequence ID" value="WMW24683.1"/>
    <property type="molecule type" value="Genomic_DNA"/>
</dbReference>
<dbReference type="KEGG" id="mseb:RE474_11425"/>
<evidence type="ECO:0000313" key="3">
    <source>
        <dbReference type="Proteomes" id="UP001182908"/>
    </source>
</evidence>
<name>A0AA51UJE0_9EURY</name>
<keyword evidence="3" id="KW-1185">Reference proteome</keyword>
<accession>A0AA51UJE0</accession>
<dbReference type="Proteomes" id="UP001182908">
    <property type="component" value="Chromosome"/>
</dbReference>
<reference evidence="2 3" key="1">
    <citation type="submission" date="2023-08" db="EMBL/GenBank/DDBJ databases">
        <title>Methanolobus mangrovi sp. nov. and Methanolobus sediminis sp. nov, two novel methylotrophic methanogens isolated from mangrove sediments in China.</title>
        <authorList>
            <person name="Zhou J."/>
        </authorList>
    </citation>
    <scope>NUCLEOTIDE SEQUENCE [LARGE SCALE GENOMIC DNA]</scope>
    <source>
        <strain evidence="2 3">FTZ6</strain>
    </source>
</reference>
<dbReference type="Pfam" id="PF24390">
    <property type="entry name" value="PRTase-CE"/>
    <property type="match status" value="1"/>
</dbReference>
<sequence length="263" mass="30613">MTSTEDFSIYESKLRECSSYRDNSVQNWADQLDQLDLEKETIIKIIENLRIISSRDIRTILRDLVEQNQAIFQHPNTFITSFGCRGKSGDLILYEFRHAVDGYDDKIIDSWQIPEKPTDSTIIFLDDLIGTGKQSCDYIEDQLNLILTSHHESYLICLFGTPNGIEAVVNSTNFNVICGETLCEEEHQFYSDKCIIFEETEKEKIGIINNYLKGKVDFDKGLLLCFHYAIPNNTMPLIWKENYPYEDDLGNKKKWYALLPRKY</sequence>
<gene>
    <name evidence="2" type="ORF">RE474_11425</name>
</gene>
<proteinExistence type="predicted"/>
<feature type="domain" description="PRTase-CE" evidence="1">
    <location>
        <begin position="25"/>
        <end position="261"/>
    </location>
</feature>
<evidence type="ECO:0000313" key="2">
    <source>
        <dbReference type="EMBL" id="WMW24683.1"/>
    </source>
</evidence>
<dbReference type="RefSeq" id="WP_309310492.1">
    <property type="nucleotide sequence ID" value="NZ_CP133592.1"/>
</dbReference>
<dbReference type="GeneID" id="84233336"/>
<protein>
    <recommendedName>
        <fullName evidence="1">PRTase-CE domain-containing protein</fullName>
    </recommendedName>
</protein>